<dbReference type="AlphaFoldDB" id="M7B4N1"/>
<dbReference type="Proteomes" id="UP000031443">
    <property type="component" value="Unassembled WGS sequence"/>
</dbReference>
<dbReference type="PROSITE" id="PS51257">
    <property type="entry name" value="PROKAR_LIPOPROTEIN"/>
    <property type="match status" value="1"/>
</dbReference>
<sequence>MGWGKARGFPWQGEPALAAPSSQGCAKTCRGPDEIKQLTGSDPGIVHSPPLLLEKATAPSGRGPISCSGHWSTVSEHNVVKSHFVDKIEIEREGPLGSCLKAVVLNLQPVGTVANFHAVNKHPDFHNKPKIKLIPSQNKPIPTNPNTLCD</sequence>
<accession>M7B4N1</accession>
<feature type="compositionally biased region" description="Polar residues" evidence="1">
    <location>
        <begin position="135"/>
        <end position="150"/>
    </location>
</feature>
<organism evidence="2 3">
    <name type="scientific">Chelonia mydas</name>
    <name type="common">Green sea-turtle</name>
    <name type="synonym">Chelonia agassizi</name>
    <dbReference type="NCBI Taxonomy" id="8469"/>
    <lineage>
        <taxon>Eukaryota</taxon>
        <taxon>Metazoa</taxon>
        <taxon>Chordata</taxon>
        <taxon>Craniata</taxon>
        <taxon>Vertebrata</taxon>
        <taxon>Euteleostomi</taxon>
        <taxon>Archelosauria</taxon>
        <taxon>Testudinata</taxon>
        <taxon>Testudines</taxon>
        <taxon>Cryptodira</taxon>
        <taxon>Durocryptodira</taxon>
        <taxon>Americhelydia</taxon>
        <taxon>Chelonioidea</taxon>
        <taxon>Cheloniidae</taxon>
        <taxon>Chelonia</taxon>
    </lineage>
</organism>
<name>M7B4N1_CHEMY</name>
<evidence type="ECO:0000313" key="2">
    <source>
        <dbReference type="EMBL" id="EMP32079.1"/>
    </source>
</evidence>
<evidence type="ECO:0000256" key="1">
    <source>
        <dbReference type="SAM" id="MobiDB-lite"/>
    </source>
</evidence>
<evidence type="ECO:0000313" key="3">
    <source>
        <dbReference type="Proteomes" id="UP000031443"/>
    </source>
</evidence>
<protein>
    <submittedName>
        <fullName evidence="2">Uncharacterized protein</fullName>
    </submittedName>
</protein>
<keyword evidence="3" id="KW-1185">Reference proteome</keyword>
<dbReference type="EMBL" id="KB542352">
    <property type="protein sequence ID" value="EMP32079.1"/>
    <property type="molecule type" value="Genomic_DNA"/>
</dbReference>
<feature type="region of interest" description="Disordered" evidence="1">
    <location>
        <begin position="127"/>
        <end position="150"/>
    </location>
</feature>
<reference evidence="3" key="1">
    <citation type="journal article" date="2013" name="Nat. Genet.">
        <title>The draft genomes of soft-shell turtle and green sea turtle yield insights into the development and evolution of the turtle-specific body plan.</title>
        <authorList>
            <person name="Wang Z."/>
            <person name="Pascual-Anaya J."/>
            <person name="Zadissa A."/>
            <person name="Li W."/>
            <person name="Niimura Y."/>
            <person name="Huang Z."/>
            <person name="Li C."/>
            <person name="White S."/>
            <person name="Xiong Z."/>
            <person name="Fang D."/>
            <person name="Wang B."/>
            <person name="Ming Y."/>
            <person name="Chen Y."/>
            <person name="Zheng Y."/>
            <person name="Kuraku S."/>
            <person name="Pignatelli M."/>
            <person name="Herrero J."/>
            <person name="Beal K."/>
            <person name="Nozawa M."/>
            <person name="Li Q."/>
            <person name="Wang J."/>
            <person name="Zhang H."/>
            <person name="Yu L."/>
            <person name="Shigenobu S."/>
            <person name="Wang J."/>
            <person name="Liu J."/>
            <person name="Flicek P."/>
            <person name="Searle S."/>
            <person name="Wang J."/>
            <person name="Kuratani S."/>
            <person name="Yin Y."/>
            <person name="Aken B."/>
            <person name="Zhang G."/>
            <person name="Irie N."/>
        </authorList>
    </citation>
    <scope>NUCLEOTIDE SEQUENCE [LARGE SCALE GENOMIC DNA]</scope>
</reference>
<proteinExistence type="predicted"/>
<gene>
    <name evidence="2" type="ORF">UY3_10785</name>
</gene>
<feature type="region of interest" description="Disordered" evidence="1">
    <location>
        <begin position="1"/>
        <end position="24"/>
    </location>
</feature>